<evidence type="ECO:0000256" key="1">
    <source>
        <dbReference type="SAM" id="SignalP"/>
    </source>
</evidence>
<gene>
    <name evidence="3" type="ORF">NZ47_03520</name>
</gene>
<sequence>MSNMSRRNFVKMASAAIAGVSLTGLSGFVSGCGAKAADSKAPATNANKASVQASDKAKVYFTKHIDAEHLQKLYEKVNSEISGKVAIKLHTGEPHGPNILPRDMVKAFQSHVPNSTIIEANVAYGGPRSTTQQHRQTLQTNGWTFCPVDIIDEDGDVNFPVKNGLHLKEVAVGGHLANYDSLVVLTHFKGHAMGGFGGSLKNIAIGCASGKKGKLQVHGVQDYGKWVMGGLFMELMADSGKAICDHFGKNITFLNVMRRMSVDCDCAGTSAAEPVIPDIGILASTDILAIDQASIDLVYNFKDSRKNDLIERIESREGLRQLSAMKELGMGNDQYELIEVE</sequence>
<comment type="caution">
    <text evidence="3">The sequence shown here is derived from an EMBL/GenBank/DDBJ whole genome shotgun (WGS) entry which is preliminary data.</text>
</comment>
<dbReference type="RefSeq" id="WP_039206516.1">
    <property type="nucleotide sequence ID" value="NZ_JSCE01000071.1"/>
</dbReference>
<feature type="signal peptide" evidence="1">
    <location>
        <begin position="1"/>
        <end position="26"/>
    </location>
</feature>
<dbReference type="eggNOG" id="COG2768">
    <property type="taxonomic scope" value="Bacteria"/>
</dbReference>
<evidence type="ECO:0000313" key="4">
    <source>
        <dbReference type="Proteomes" id="UP000030993"/>
    </source>
</evidence>
<dbReference type="STRING" id="82374.NZ47_03520"/>
<evidence type="ECO:0000259" key="2">
    <source>
        <dbReference type="Pfam" id="PF04015"/>
    </source>
</evidence>
<organism evidence="3 4">
    <name type="scientific">Anaerovibrio lipolyticus</name>
    <dbReference type="NCBI Taxonomy" id="82374"/>
    <lineage>
        <taxon>Bacteria</taxon>
        <taxon>Bacillati</taxon>
        <taxon>Bacillota</taxon>
        <taxon>Negativicutes</taxon>
        <taxon>Selenomonadales</taxon>
        <taxon>Selenomonadaceae</taxon>
        <taxon>Anaerovibrio</taxon>
    </lineage>
</organism>
<protein>
    <submittedName>
        <fullName evidence="3">(Fe-S)-binding protein</fullName>
    </submittedName>
</protein>
<keyword evidence="1" id="KW-0732">Signal</keyword>
<dbReference type="EMBL" id="JSCE01000071">
    <property type="protein sequence ID" value="KHM52644.1"/>
    <property type="molecule type" value="Genomic_DNA"/>
</dbReference>
<dbReference type="PROSITE" id="PS51318">
    <property type="entry name" value="TAT"/>
    <property type="match status" value="1"/>
</dbReference>
<dbReference type="InterPro" id="IPR007160">
    <property type="entry name" value="DUF362"/>
</dbReference>
<dbReference type="Pfam" id="PF04015">
    <property type="entry name" value="DUF362"/>
    <property type="match status" value="1"/>
</dbReference>
<accession>A0A0B2JYI3</accession>
<proteinExistence type="predicted"/>
<evidence type="ECO:0000313" key="3">
    <source>
        <dbReference type="EMBL" id="KHM52644.1"/>
    </source>
</evidence>
<dbReference type="AlphaFoldDB" id="A0A0B2JYI3"/>
<feature type="chain" id="PRO_5038586815" evidence="1">
    <location>
        <begin position="27"/>
        <end position="341"/>
    </location>
</feature>
<dbReference type="InterPro" id="IPR006311">
    <property type="entry name" value="TAT_signal"/>
</dbReference>
<dbReference type="PROSITE" id="PS51257">
    <property type="entry name" value="PROKAR_LIPOPROTEIN"/>
    <property type="match status" value="1"/>
</dbReference>
<reference evidence="3 4" key="1">
    <citation type="journal article" date="2013" name="PLoS ONE">
        <title>Identification and characterization of three novel lipases belonging to families II and V from Anaerovibrio lipolyticus 5ST.</title>
        <authorList>
            <person name="Prive F."/>
            <person name="Kaderbhai N.N."/>
            <person name="Girdwood S."/>
            <person name="Worgan H.J."/>
            <person name="Pinloche E."/>
            <person name="Scollan N.D."/>
            <person name="Huws S.A."/>
            <person name="Newbold C.J."/>
        </authorList>
    </citation>
    <scope>NUCLEOTIDE SEQUENCE [LARGE SCALE GENOMIC DNA]</scope>
    <source>
        <strain evidence="3 4">5S</strain>
    </source>
</reference>
<dbReference type="Proteomes" id="UP000030993">
    <property type="component" value="Unassembled WGS sequence"/>
</dbReference>
<name>A0A0B2JYI3_9FIRM</name>
<feature type="domain" description="DUF362" evidence="2">
    <location>
        <begin position="85"/>
        <end position="295"/>
    </location>
</feature>
<keyword evidence="4" id="KW-1185">Reference proteome</keyword>